<keyword evidence="6" id="KW-1185">Reference proteome</keyword>
<evidence type="ECO:0000313" key="6">
    <source>
        <dbReference type="Proteomes" id="UP000094501"/>
    </source>
</evidence>
<dbReference type="InterPro" id="IPR029058">
    <property type="entry name" value="AB_hydrolase_fold"/>
</dbReference>
<reference evidence="5 6" key="1">
    <citation type="journal article" date="2016" name="Environ. Microbiol.">
        <title>New Methyloceanibacter diversity from North Sea sediments includes methanotroph containing solely the soluble methane monooxygenase.</title>
        <authorList>
            <person name="Vekeman B."/>
            <person name="Kerckhof F.M."/>
            <person name="Cremers G."/>
            <person name="de Vos P."/>
            <person name="Vandamme P."/>
            <person name="Boon N."/>
            <person name="Op den Camp H.J."/>
            <person name="Heylen K."/>
        </authorList>
    </citation>
    <scope>NUCLEOTIDE SEQUENCE [LARGE SCALE GENOMIC DNA]</scope>
    <source>
        <strain evidence="5 6">R-67174</strain>
    </source>
</reference>
<evidence type="ECO:0000256" key="3">
    <source>
        <dbReference type="PROSITE-ProRule" id="PRU10038"/>
    </source>
</evidence>
<comment type="similarity">
    <text evidence="1">Belongs to the 'GDXG' lipolytic enzyme family.</text>
</comment>
<organism evidence="5 6">
    <name type="scientific">Methyloceanibacter methanicus</name>
    <dbReference type="NCBI Taxonomy" id="1774968"/>
    <lineage>
        <taxon>Bacteria</taxon>
        <taxon>Pseudomonadati</taxon>
        <taxon>Pseudomonadota</taxon>
        <taxon>Alphaproteobacteria</taxon>
        <taxon>Hyphomicrobiales</taxon>
        <taxon>Hyphomicrobiaceae</taxon>
        <taxon>Methyloceanibacter</taxon>
    </lineage>
</organism>
<evidence type="ECO:0000313" key="5">
    <source>
        <dbReference type="EMBL" id="ODR99455.1"/>
    </source>
</evidence>
<gene>
    <name evidence="5" type="ORF">AUC68_05675</name>
</gene>
<evidence type="ECO:0000256" key="2">
    <source>
        <dbReference type="ARBA" id="ARBA00022801"/>
    </source>
</evidence>
<dbReference type="PANTHER" id="PTHR48081">
    <property type="entry name" value="AB HYDROLASE SUPERFAMILY PROTEIN C4A8.06C"/>
    <property type="match status" value="1"/>
</dbReference>
<dbReference type="GO" id="GO:0016787">
    <property type="term" value="F:hydrolase activity"/>
    <property type="evidence" value="ECO:0007669"/>
    <property type="project" value="UniProtKB-KW"/>
</dbReference>
<name>A0A1E3W0W2_9HYPH</name>
<dbReference type="STRING" id="1774968.AUC68_05675"/>
<evidence type="ECO:0000256" key="1">
    <source>
        <dbReference type="ARBA" id="ARBA00010515"/>
    </source>
</evidence>
<proteinExistence type="inferred from homology"/>
<dbReference type="PANTHER" id="PTHR48081:SF8">
    <property type="entry name" value="ALPHA_BETA HYDROLASE FOLD-3 DOMAIN-CONTAINING PROTEIN-RELATED"/>
    <property type="match status" value="1"/>
</dbReference>
<dbReference type="Gene3D" id="3.40.50.1820">
    <property type="entry name" value="alpha/beta hydrolase"/>
    <property type="match status" value="1"/>
</dbReference>
<dbReference type="PROSITE" id="PS01174">
    <property type="entry name" value="LIPASE_GDXG_SER"/>
    <property type="match status" value="1"/>
</dbReference>
<accession>A0A1E3W0W2</accession>
<keyword evidence="2" id="KW-0378">Hydrolase</keyword>
<sequence length="314" mass="34112">MKLDRETEALLFWVSSSTTKPLWQMDHESARAEYRRSISKTDVGPIHIGAVRDFAISGPAGPIPIREYVAPRPSGAGILFFHGGGGVLGDIGTHDTLCRALCLDTGAHVFSVDYRLAPEHPFPAAVHDGVAALEWLTAAARDLGIDPTRIAVAGDSAGGSLAAVALHETKGRLVAPAAAQLLIYPALDLRAKQPSRRDLVDQFPIPEDMLYWFFNHYFGLAWPIADPRAIPALYEDDSGLPPTLIVTAGFDPFRDEGVEYAGRLAAAGVPVEYVCYEGTVHGFMNMGRMLRAAYQSMRQRMSTWLKEQLDAPGA</sequence>
<dbReference type="RefSeq" id="WP_083240585.1">
    <property type="nucleotide sequence ID" value="NZ_LPWG01000011.1"/>
</dbReference>
<dbReference type="OrthoDB" id="9806180at2"/>
<dbReference type="Proteomes" id="UP000094501">
    <property type="component" value="Unassembled WGS sequence"/>
</dbReference>
<dbReference type="SUPFAM" id="SSF53474">
    <property type="entry name" value="alpha/beta-Hydrolases"/>
    <property type="match status" value="1"/>
</dbReference>
<feature type="domain" description="Alpha/beta hydrolase fold-3" evidence="4">
    <location>
        <begin position="78"/>
        <end position="284"/>
    </location>
</feature>
<evidence type="ECO:0000259" key="4">
    <source>
        <dbReference type="Pfam" id="PF07859"/>
    </source>
</evidence>
<comment type="caution">
    <text evidence="5">The sequence shown here is derived from an EMBL/GenBank/DDBJ whole genome shotgun (WGS) entry which is preliminary data.</text>
</comment>
<dbReference type="InterPro" id="IPR033140">
    <property type="entry name" value="Lipase_GDXG_put_SER_AS"/>
</dbReference>
<dbReference type="InterPro" id="IPR013094">
    <property type="entry name" value="AB_hydrolase_3"/>
</dbReference>
<feature type="active site" evidence="3">
    <location>
        <position position="156"/>
    </location>
</feature>
<protein>
    <recommendedName>
        <fullName evidence="4">Alpha/beta hydrolase fold-3 domain-containing protein</fullName>
    </recommendedName>
</protein>
<dbReference type="InterPro" id="IPR050300">
    <property type="entry name" value="GDXG_lipolytic_enzyme"/>
</dbReference>
<dbReference type="AlphaFoldDB" id="A0A1E3W0W2"/>
<dbReference type="Pfam" id="PF07859">
    <property type="entry name" value="Abhydrolase_3"/>
    <property type="match status" value="1"/>
</dbReference>
<dbReference type="EMBL" id="LPWG01000011">
    <property type="protein sequence ID" value="ODR99455.1"/>
    <property type="molecule type" value="Genomic_DNA"/>
</dbReference>